<feature type="transmembrane region" description="Helical" evidence="6">
    <location>
        <begin position="52"/>
        <end position="72"/>
    </location>
</feature>
<reference evidence="7 8" key="1">
    <citation type="submission" date="2014-03" db="EMBL/GenBank/DDBJ databases">
        <title>The genome of Kluyveromyces dobzhanskii.</title>
        <authorList>
            <person name="Nystedt B."/>
            <person name="Astrom S."/>
        </authorList>
    </citation>
    <scope>NUCLEOTIDE SEQUENCE [LARGE SCALE GENOMIC DNA]</scope>
    <source>
        <strain evidence="7 8">CBS 2104</strain>
    </source>
</reference>
<evidence type="ECO:0000313" key="7">
    <source>
        <dbReference type="EMBL" id="CDO93549.1"/>
    </source>
</evidence>
<keyword evidence="4 6" id="KW-1133">Transmembrane helix</keyword>
<proteinExistence type="inferred from homology"/>
<dbReference type="OrthoDB" id="860at2759"/>
<feature type="transmembrane region" description="Helical" evidence="6">
    <location>
        <begin position="135"/>
        <end position="156"/>
    </location>
</feature>
<keyword evidence="3 6" id="KW-0812">Transmembrane</keyword>
<comment type="subcellular location">
    <subcellularLocation>
        <location evidence="1">Membrane</location>
        <topology evidence="1">Multi-pass membrane protein</topology>
    </subcellularLocation>
</comment>
<protein>
    <submittedName>
        <fullName evidence="7">WGS project CCBQ000000000 data, contig 00098</fullName>
    </submittedName>
</protein>
<dbReference type="PANTHER" id="PTHR11266:SF80">
    <property type="entry name" value="PEROXISOMAL MEMBRANE PROTEIN 2"/>
    <property type="match status" value="1"/>
</dbReference>
<evidence type="ECO:0000256" key="5">
    <source>
        <dbReference type="ARBA" id="ARBA00023136"/>
    </source>
</evidence>
<dbReference type="EMBL" id="CCBQ010000025">
    <property type="protein sequence ID" value="CDO93549.1"/>
    <property type="molecule type" value="Genomic_DNA"/>
</dbReference>
<comment type="similarity">
    <text evidence="2 6">Belongs to the peroxisomal membrane protein PXMP2/4 family.</text>
</comment>
<comment type="caution">
    <text evidence="7">The sequence shown here is derived from an EMBL/GenBank/DDBJ whole genome shotgun (WGS) entry which is preliminary data.</text>
</comment>
<evidence type="ECO:0000256" key="1">
    <source>
        <dbReference type="ARBA" id="ARBA00004141"/>
    </source>
</evidence>
<dbReference type="InterPro" id="IPR007248">
    <property type="entry name" value="Mpv17_PMP22"/>
</dbReference>
<keyword evidence="5 6" id="KW-0472">Membrane</keyword>
<evidence type="ECO:0000256" key="3">
    <source>
        <dbReference type="ARBA" id="ARBA00022692"/>
    </source>
</evidence>
<feature type="transmembrane region" description="Helical" evidence="6">
    <location>
        <begin position="92"/>
        <end position="114"/>
    </location>
</feature>
<feature type="transmembrane region" description="Helical" evidence="6">
    <location>
        <begin position="162"/>
        <end position="181"/>
    </location>
</feature>
<dbReference type="AlphaFoldDB" id="A0A0A8L3B0"/>
<dbReference type="Proteomes" id="UP000031516">
    <property type="component" value="Unassembled WGS sequence"/>
</dbReference>
<dbReference type="GO" id="GO:0005778">
    <property type="term" value="C:peroxisomal membrane"/>
    <property type="evidence" value="ECO:0007669"/>
    <property type="project" value="TreeGrafter"/>
</dbReference>
<evidence type="ECO:0000256" key="2">
    <source>
        <dbReference type="ARBA" id="ARBA00006824"/>
    </source>
</evidence>
<name>A0A0A8L3B0_9SACH</name>
<gene>
    <name evidence="7" type="ORF">KLDO_g1844B</name>
</gene>
<evidence type="ECO:0000313" key="8">
    <source>
        <dbReference type="Proteomes" id="UP000031516"/>
    </source>
</evidence>
<keyword evidence="8" id="KW-1185">Reference proteome</keyword>
<sequence length="186" mass="20751">MSSVVLQRYNTSLRRSPLLTKCATGAVLGALSELVSQWVSLSPEKKKKKLDLIKVLLMGLYGGLFSATVNHFSYKWINEYTIKKVVSRYRSLVQLGCSLFIVSPIQVLGLLFTLTSVNNGKVDRKVVINAIKARYLTMLSSSLATTTVLMSIAQRFIAPEKWSVFFSLAYAVLGTGQNVYLKKFKK</sequence>
<evidence type="ECO:0000256" key="6">
    <source>
        <dbReference type="RuleBase" id="RU363053"/>
    </source>
</evidence>
<dbReference type="PANTHER" id="PTHR11266">
    <property type="entry name" value="PEROXISOMAL MEMBRANE PROTEIN 2, PXMP2 MPV17"/>
    <property type="match status" value="1"/>
</dbReference>
<evidence type="ECO:0000256" key="4">
    <source>
        <dbReference type="ARBA" id="ARBA00022989"/>
    </source>
</evidence>
<accession>A0A0A8L3B0</accession>
<organism evidence="7 8">
    <name type="scientific">Kluyveromyces dobzhanskii CBS 2104</name>
    <dbReference type="NCBI Taxonomy" id="1427455"/>
    <lineage>
        <taxon>Eukaryota</taxon>
        <taxon>Fungi</taxon>
        <taxon>Dikarya</taxon>
        <taxon>Ascomycota</taxon>
        <taxon>Saccharomycotina</taxon>
        <taxon>Saccharomycetes</taxon>
        <taxon>Saccharomycetales</taxon>
        <taxon>Saccharomycetaceae</taxon>
        <taxon>Kluyveromyces</taxon>
    </lineage>
</organism>